<evidence type="ECO:0000313" key="2">
    <source>
        <dbReference type="EMBL" id="KRK78496.1"/>
    </source>
</evidence>
<dbReference type="EMBL" id="AZDZ01000022">
    <property type="protein sequence ID" value="KRK78496.1"/>
    <property type="molecule type" value="Genomic_DNA"/>
</dbReference>
<dbReference type="AlphaFoldDB" id="A0A0R1K518"/>
<organism evidence="2 3">
    <name type="scientific">Companilactobacillus nodensis DSM 19682 = JCM 14932 = NBRC 107160</name>
    <dbReference type="NCBI Taxonomy" id="1423775"/>
    <lineage>
        <taxon>Bacteria</taxon>
        <taxon>Bacillati</taxon>
        <taxon>Bacillota</taxon>
        <taxon>Bacilli</taxon>
        <taxon>Lactobacillales</taxon>
        <taxon>Lactobacillaceae</taxon>
        <taxon>Companilactobacillus</taxon>
    </lineage>
</organism>
<protein>
    <recommendedName>
        <fullName evidence="4">DUF1492 domain-containing protein</fullName>
    </recommendedName>
</protein>
<dbReference type="eggNOG" id="ENOG5032NVM">
    <property type="taxonomic scope" value="Bacteria"/>
</dbReference>
<feature type="coiled-coil region" evidence="1">
    <location>
        <begin position="23"/>
        <end position="84"/>
    </location>
</feature>
<gene>
    <name evidence="2" type="ORF">FD03_GL002269</name>
</gene>
<evidence type="ECO:0008006" key="4">
    <source>
        <dbReference type="Google" id="ProtNLM"/>
    </source>
</evidence>
<dbReference type="Proteomes" id="UP000051248">
    <property type="component" value="Unassembled WGS sequence"/>
</dbReference>
<keyword evidence="3" id="KW-1185">Reference proteome</keyword>
<dbReference type="PATRIC" id="fig|1423775.4.peg.2307"/>
<comment type="caution">
    <text evidence="2">The sequence shown here is derived from an EMBL/GenBank/DDBJ whole genome shotgun (WGS) entry which is preliminary data.</text>
</comment>
<name>A0A0R1K518_9LACO</name>
<evidence type="ECO:0000256" key="1">
    <source>
        <dbReference type="SAM" id="Coils"/>
    </source>
</evidence>
<sequence>MSEDKFQENKKFLKRYKPFLRQLKRLEERLYQLDDRIESTHSARITGMPGGGIPRGLNDELGQREELEQRINNLLMESRTIKHEILSTLDHLDNPNQANVLELFFINDMDLYTISENLDYSFRQANRLYKEGILNVIPMS</sequence>
<proteinExistence type="predicted"/>
<keyword evidence="1" id="KW-0175">Coiled coil</keyword>
<accession>A0A0R1K518</accession>
<dbReference type="OrthoDB" id="2305862at2"/>
<evidence type="ECO:0000313" key="3">
    <source>
        <dbReference type="Proteomes" id="UP000051248"/>
    </source>
</evidence>
<dbReference type="RefSeq" id="WP_025024551.1">
    <property type="nucleotide sequence ID" value="NZ_AZDZ01000022.1"/>
</dbReference>
<reference evidence="2 3" key="1">
    <citation type="journal article" date="2015" name="Genome Announc.">
        <title>Expanding the biotechnology potential of lactobacilli through comparative genomics of 213 strains and associated genera.</title>
        <authorList>
            <person name="Sun Z."/>
            <person name="Harris H.M."/>
            <person name="McCann A."/>
            <person name="Guo C."/>
            <person name="Argimon S."/>
            <person name="Zhang W."/>
            <person name="Yang X."/>
            <person name="Jeffery I.B."/>
            <person name="Cooney J.C."/>
            <person name="Kagawa T.F."/>
            <person name="Liu W."/>
            <person name="Song Y."/>
            <person name="Salvetti E."/>
            <person name="Wrobel A."/>
            <person name="Rasinkangas P."/>
            <person name="Parkhill J."/>
            <person name="Rea M.C."/>
            <person name="O'Sullivan O."/>
            <person name="Ritari J."/>
            <person name="Douillard F.P."/>
            <person name="Paul Ross R."/>
            <person name="Yang R."/>
            <person name="Briner A.E."/>
            <person name="Felis G.E."/>
            <person name="de Vos W.M."/>
            <person name="Barrangou R."/>
            <person name="Klaenhammer T.R."/>
            <person name="Caufield P.W."/>
            <person name="Cui Y."/>
            <person name="Zhang H."/>
            <person name="O'Toole P.W."/>
        </authorList>
    </citation>
    <scope>NUCLEOTIDE SEQUENCE [LARGE SCALE GENOMIC DNA]</scope>
    <source>
        <strain evidence="2 3">DSM 19682</strain>
    </source>
</reference>